<sequence length="59" mass="6198">MALLLGFALAQSSSPKPSSTSSSLCYSPTLKWFTTTSTTVISTYRYTNVPTTCATPSAA</sequence>
<reference evidence="1 2" key="1">
    <citation type="journal article" date="2016" name="Mol. Biol. Evol.">
        <title>Comparative Genomics of Early-Diverging Mushroom-Forming Fungi Provides Insights into the Origins of Lignocellulose Decay Capabilities.</title>
        <authorList>
            <person name="Nagy L.G."/>
            <person name="Riley R."/>
            <person name="Tritt A."/>
            <person name="Adam C."/>
            <person name="Daum C."/>
            <person name="Floudas D."/>
            <person name="Sun H."/>
            <person name="Yadav J.S."/>
            <person name="Pangilinan J."/>
            <person name="Larsson K.H."/>
            <person name="Matsuura K."/>
            <person name="Barry K."/>
            <person name="Labutti K."/>
            <person name="Kuo R."/>
            <person name="Ohm R.A."/>
            <person name="Bhattacharya S.S."/>
            <person name="Shirouzu T."/>
            <person name="Yoshinaga Y."/>
            <person name="Martin F.M."/>
            <person name="Grigoriev I.V."/>
            <person name="Hibbett D.S."/>
        </authorList>
    </citation>
    <scope>NUCLEOTIDE SEQUENCE [LARGE SCALE GENOMIC DNA]</scope>
    <source>
        <strain evidence="1 2">HHB9708</strain>
    </source>
</reference>
<protein>
    <submittedName>
        <fullName evidence="1">Uncharacterized protein</fullName>
    </submittedName>
</protein>
<keyword evidence="2" id="KW-1185">Reference proteome</keyword>
<evidence type="ECO:0000313" key="1">
    <source>
        <dbReference type="EMBL" id="KZS89732.1"/>
    </source>
</evidence>
<gene>
    <name evidence="1" type="ORF">SISNIDRAFT_488909</name>
</gene>
<name>A0A164QK86_9AGAM</name>
<dbReference type="EMBL" id="KV419425">
    <property type="protein sequence ID" value="KZS89732.1"/>
    <property type="molecule type" value="Genomic_DNA"/>
</dbReference>
<proteinExistence type="predicted"/>
<dbReference type="AlphaFoldDB" id="A0A164QK86"/>
<accession>A0A164QK86</accession>
<dbReference type="Proteomes" id="UP000076722">
    <property type="component" value="Unassembled WGS sequence"/>
</dbReference>
<evidence type="ECO:0000313" key="2">
    <source>
        <dbReference type="Proteomes" id="UP000076722"/>
    </source>
</evidence>
<organism evidence="1 2">
    <name type="scientific">Sistotremastrum niveocremeum HHB9708</name>
    <dbReference type="NCBI Taxonomy" id="1314777"/>
    <lineage>
        <taxon>Eukaryota</taxon>
        <taxon>Fungi</taxon>
        <taxon>Dikarya</taxon>
        <taxon>Basidiomycota</taxon>
        <taxon>Agaricomycotina</taxon>
        <taxon>Agaricomycetes</taxon>
        <taxon>Sistotremastrales</taxon>
        <taxon>Sistotremastraceae</taxon>
        <taxon>Sertulicium</taxon>
        <taxon>Sertulicium niveocremeum</taxon>
    </lineage>
</organism>